<accession>A0A9X2NLS1</accession>
<evidence type="ECO:0000313" key="3">
    <source>
        <dbReference type="EMBL" id="MCR6488944.1"/>
    </source>
</evidence>
<comment type="caution">
    <text evidence="3">The sequence shown here is derived from an EMBL/GenBank/DDBJ whole genome shotgun (WGS) entry which is preliminary data.</text>
</comment>
<dbReference type="Gene3D" id="3.30.565.10">
    <property type="entry name" value="Histidine kinase-like ATPase, C-terminal domain"/>
    <property type="match status" value="1"/>
</dbReference>
<dbReference type="RefSeq" id="WP_257925513.1">
    <property type="nucleotide sequence ID" value="NZ_JAMXQV010000029.1"/>
</dbReference>
<name>A0A9X2NLS1_9PSEU</name>
<dbReference type="EMBL" id="JAMXQV010000029">
    <property type="protein sequence ID" value="MCR6488944.1"/>
    <property type="molecule type" value="Genomic_DNA"/>
</dbReference>
<dbReference type="InterPro" id="IPR050267">
    <property type="entry name" value="Anti-sigma-factor_SerPK"/>
</dbReference>
<keyword evidence="3" id="KW-0067">ATP-binding</keyword>
<protein>
    <submittedName>
        <fullName evidence="3">ATP-binding protein</fullName>
    </submittedName>
</protein>
<dbReference type="Pfam" id="PF13581">
    <property type="entry name" value="HATPase_c_2"/>
    <property type="match status" value="1"/>
</dbReference>
<dbReference type="InterPro" id="IPR003594">
    <property type="entry name" value="HATPase_dom"/>
</dbReference>
<dbReference type="GO" id="GO:0004674">
    <property type="term" value="F:protein serine/threonine kinase activity"/>
    <property type="evidence" value="ECO:0007669"/>
    <property type="project" value="UniProtKB-KW"/>
</dbReference>
<dbReference type="PANTHER" id="PTHR35526">
    <property type="entry name" value="ANTI-SIGMA-F FACTOR RSBW-RELATED"/>
    <property type="match status" value="1"/>
</dbReference>
<keyword evidence="3" id="KW-0547">Nucleotide-binding</keyword>
<dbReference type="InterPro" id="IPR036890">
    <property type="entry name" value="HATPase_C_sf"/>
</dbReference>
<evidence type="ECO:0000256" key="1">
    <source>
        <dbReference type="ARBA" id="ARBA00022527"/>
    </source>
</evidence>
<feature type="domain" description="Histidine kinase/HSP90-like ATPase" evidence="2">
    <location>
        <begin position="39"/>
        <end position="156"/>
    </location>
</feature>
<keyword evidence="4" id="KW-1185">Reference proteome</keyword>
<evidence type="ECO:0000313" key="4">
    <source>
        <dbReference type="Proteomes" id="UP001144096"/>
    </source>
</evidence>
<gene>
    <name evidence="3" type="ORF">M8542_39560</name>
</gene>
<dbReference type="PANTHER" id="PTHR35526:SF3">
    <property type="entry name" value="ANTI-SIGMA-F FACTOR RSBW"/>
    <property type="match status" value="1"/>
</dbReference>
<proteinExistence type="predicted"/>
<dbReference type="GO" id="GO:0005524">
    <property type="term" value="F:ATP binding"/>
    <property type="evidence" value="ECO:0007669"/>
    <property type="project" value="UniProtKB-KW"/>
</dbReference>
<dbReference type="AlphaFoldDB" id="A0A9X2NLS1"/>
<reference evidence="3" key="1">
    <citation type="submission" date="2022-06" db="EMBL/GenBank/DDBJ databases">
        <title>Amycolatopsis iheyaensis sp. nov., a new species of the genus Amycolatopsis isolated from soil in Iheya island, Japan.</title>
        <authorList>
            <person name="Ngamcharungchit C."/>
            <person name="Kanto H."/>
            <person name="Take A."/>
            <person name="Intra B."/>
            <person name="Matsumoto A."/>
            <person name="Panbangred W."/>
            <person name="Inahashi Y."/>
        </authorList>
    </citation>
    <scope>NUCLEOTIDE SEQUENCE</scope>
    <source>
        <strain evidence="3">OK19-0408</strain>
    </source>
</reference>
<dbReference type="Proteomes" id="UP001144096">
    <property type="component" value="Unassembled WGS sequence"/>
</dbReference>
<dbReference type="SUPFAM" id="SSF55874">
    <property type="entry name" value="ATPase domain of HSP90 chaperone/DNA topoisomerase II/histidine kinase"/>
    <property type="match status" value="1"/>
</dbReference>
<sequence>MPSTSGQEDDAVNRRPARRFRAGAALRFVLAADWISPSVARSRFRDWLGARRWPEDEVDDLVLAVSEAVSNSIEHGYGVPVDSALLPHPGQIEVTAAVKQSAVGARHIELTIRDAGTWREPGPGPVPRGFGLDLMRAAGLYFVVERSTEGTRIRFTSRPVADIATSPPDKQ</sequence>
<evidence type="ECO:0000259" key="2">
    <source>
        <dbReference type="Pfam" id="PF13581"/>
    </source>
</evidence>
<keyword evidence="1" id="KW-0723">Serine/threonine-protein kinase</keyword>
<dbReference type="CDD" id="cd16936">
    <property type="entry name" value="HATPase_RsbW-like"/>
    <property type="match status" value="1"/>
</dbReference>
<organism evidence="3 4">
    <name type="scientific">Amycolatopsis iheyensis</name>
    <dbReference type="NCBI Taxonomy" id="2945988"/>
    <lineage>
        <taxon>Bacteria</taxon>
        <taxon>Bacillati</taxon>
        <taxon>Actinomycetota</taxon>
        <taxon>Actinomycetes</taxon>
        <taxon>Pseudonocardiales</taxon>
        <taxon>Pseudonocardiaceae</taxon>
        <taxon>Amycolatopsis</taxon>
    </lineage>
</organism>
<keyword evidence="1" id="KW-0418">Kinase</keyword>
<keyword evidence="1" id="KW-0808">Transferase</keyword>